<reference evidence="3 4" key="1">
    <citation type="submission" date="2019-03" db="EMBL/GenBank/DDBJ databases">
        <title>Genomic analyses of the natural microbiome of Caenorhabditis elegans.</title>
        <authorList>
            <person name="Samuel B."/>
        </authorList>
    </citation>
    <scope>NUCLEOTIDE SEQUENCE [LARGE SCALE GENOMIC DNA]</scope>
    <source>
        <strain evidence="3 4">JUb54</strain>
    </source>
</reference>
<dbReference type="Gene3D" id="3.90.550.10">
    <property type="entry name" value="Spore Coat Polysaccharide Biosynthesis Protein SpsA, Chain A"/>
    <property type="match status" value="1"/>
</dbReference>
<dbReference type="CDD" id="cd00761">
    <property type="entry name" value="Glyco_tranf_GTA_type"/>
    <property type="match status" value="1"/>
</dbReference>
<dbReference type="GO" id="GO:0016740">
    <property type="term" value="F:transferase activity"/>
    <property type="evidence" value="ECO:0007669"/>
    <property type="project" value="UniProtKB-KW"/>
</dbReference>
<dbReference type="AlphaFoldDB" id="A0ABD7QKJ2"/>
<protein>
    <submittedName>
        <fullName evidence="3">Glycosyl transferase family 2</fullName>
    </submittedName>
</protein>
<keyword evidence="1" id="KW-0175">Coiled coil</keyword>
<dbReference type="PANTHER" id="PTHR43685:SF2">
    <property type="entry name" value="GLYCOSYLTRANSFERASE 2-LIKE DOMAIN-CONTAINING PROTEIN"/>
    <property type="match status" value="1"/>
</dbReference>
<keyword evidence="3" id="KW-0808">Transferase</keyword>
<dbReference type="InterPro" id="IPR029044">
    <property type="entry name" value="Nucleotide-diphossugar_trans"/>
</dbReference>
<dbReference type="SUPFAM" id="SSF53448">
    <property type="entry name" value="Nucleotide-diphospho-sugar transferases"/>
    <property type="match status" value="1"/>
</dbReference>
<gene>
    <name evidence="3" type="ORF">EC841_103341</name>
</gene>
<dbReference type="InterPro" id="IPR050834">
    <property type="entry name" value="Glycosyltransf_2"/>
</dbReference>
<accession>A0ABD7QKJ2</accession>
<dbReference type="Proteomes" id="UP000295263">
    <property type="component" value="Unassembled WGS sequence"/>
</dbReference>
<comment type="caution">
    <text evidence="3">The sequence shown here is derived from an EMBL/GenBank/DDBJ whole genome shotgun (WGS) entry which is preliminary data.</text>
</comment>
<evidence type="ECO:0000256" key="1">
    <source>
        <dbReference type="SAM" id="Coils"/>
    </source>
</evidence>
<feature type="domain" description="Glycosyltransferase 2-like" evidence="2">
    <location>
        <begin position="29"/>
        <end position="198"/>
    </location>
</feature>
<evidence type="ECO:0000313" key="3">
    <source>
        <dbReference type="EMBL" id="TCQ74157.1"/>
    </source>
</evidence>
<dbReference type="PANTHER" id="PTHR43685">
    <property type="entry name" value="GLYCOSYLTRANSFERASE"/>
    <property type="match status" value="1"/>
</dbReference>
<name>A0ABD7QKJ2_RAOOR</name>
<proteinExistence type="predicted"/>
<dbReference type="InterPro" id="IPR001173">
    <property type="entry name" value="Glyco_trans_2-like"/>
</dbReference>
<feature type="coiled-coil region" evidence="1">
    <location>
        <begin position="346"/>
        <end position="415"/>
    </location>
</feature>
<evidence type="ECO:0000259" key="2">
    <source>
        <dbReference type="Pfam" id="PF00535"/>
    </source>
</evidence>
<evidence type="ECO:0000313" key="4">
    <source>
        <dbReference type="Proteomes" id="UP000295263"/>
    </source>
</evidence>
<sequence>MAGISYDNYEFTCCEGDYMSDEANKIVVSVVIPVHNAAEYIADTLTAVLSQTLKEIEIIVINDCSTDNTLDIIRDISQKDARVQIIDNIANLGGGGSRNVGLDIAVGEYIIFLDDDDYIESDMLEKMSAHAAETRVDVVVCRCQSFDPHSGIYAPISESIRADLLPREAVFQPQDIATDFFRAFVWWPWDKLFRREVIISSGLRFQEIRTTNDLFFVCAFTLIARNISVLDEVLISHTINRSGSLSATRADSHRCALNALIALKEFMQQKGLLDGRIKDYKNYAVVFLEWHLNTISGPAFSPLFDDVKAFIIDLDANKNDFYDDFIAAAYQRIARLSADEYLFSLKDRVLKELEFSQANSARLEQTIDILEHKNSQLEQELAAQQEEKQNFHNQLAQLNEQHSVLQNRYHIQEREIFDQREKLESLQQHNVNIMGSLSWRLTKPLRLIRRFLK</sequence>
<dbReference type="Pfam" id="PF00535">
    <property type="entry name" value="Glycos_transf_2"/>
    <property type="match status" value="1"/>
</dbReference>
<organism evidence="3 4">
    <name type="scientific">Raoultella ornithinolytica</name>
    <name type="common">Klebsiella ornithinolytica</name>
    <dbReference type="NCBI Taxonomy" id="54291"/>
    <lineage>
        <taxon>Bacteria</taxon>
        <taxon>Pseudomonadati</taxon>
        <taxon>Pseudomonadota</taxon>
        <taxon>Gammaproteobacteria</taxon>
        <taxon>Enterobacterales</taxon>
        <taxon>Enterobacteriaceae</taxon>
        <taxon>Klebsiella/Raoultella group</taxon>
        <taxon>Raoultella</taxon>
    </lineage>
</organism>
<dbReference type="EMBL" id="SLYQ01000003">
    <property type="protein sequence ID" value="TCQ74157.1"/>
    <property type="molecule type" value="Genomic_DNA"/>
</dbReference>